<evidence type="ECO:0000256" key="1">
    <source>
        <dbReference type="SAM" id="SignalP"/>
    </source>
</evidence>
<feature type="chain" id="PRO_5023124444" evidence="1">
    <location>
        <begin position="30"/>
        <end position="93"/>
    </location>
</feature>
<keyword evidence="3" id="KW-1185">Reference proteome</keyword>
<dbReference type="EMBL" id="VSRR010029329">
    <property type="protein sequence ID" value="MPC69382.1"/>
    <property type="molecule type" value="Genomic_DNA"/>
</dbReference>
<keyword evidence="1" id="KW-0732">Signal</keyword>
<evidence type="ECO:0000313" key="3">
    <source>
        <dbReference type="Proteomes" id="UP000324222"/>
    </source>
</evidence>
<evidence type="ECO:0000313" key="2">
    <source>
        <dbReference type="EMBL" id="MPC69382.1"/>
    </source>
</evidence>
<organism evidence="2 3">
    <name type="scientific">Portunus trituberculatus</name>
    <name type="common">Swimming crab</name>
    <name type="synonym">Neptunus trituberculatus</name>
    <dbReference type="NCBI Taxonomy" id="210409"/>
    <lineage>
        <taxon>Eukaryota</taxon>
        <taxon>Metazoa</taxon>
        <taxon>Ecdysozoa</taxon>
        <taxon>Arthropoda</taxon>
        <taxon>Crustacea</taxon>
        <taxon>Multicrustacea</taxon>
        <taxon>Malacostraca</taxon>
        <taxon>Eumalacostraca</taxon>
        <taxon>Eucarida</taxon>
        <taxon>Decapoda</taxon>
        <taxon>Pleocyemata</taxon>
        <taxon>Brachyura</taxon>
        <taxon>Eubrachyura</taxon>
        <taxon>Portunoidea</taxon>
        <taxon>Portunidae</taxon>
        <taxon>Portuninae</taxon>
        <taxon>Portunus</taxon>
    </lineage>
</organism>
<gene>
    <name evidence="2" type="ORF">E2C01_063605</name>
</gene>
<protein>
    <submittedName>
        <fullName evidence="2">Uncharacterized protein</fullName>
    </submittedName>
</protein>
<proteinExistence type="predicted"/>
<accession>A0A5B7HE49</accession>
<dbReference type="AlphaFoldDB" id="A0A5B7HE49"/>
<comment type="caution">
    <text evidence="2">The sequence shown here is derived from an EMBL/GenBank/DDBJ whole genome shotgun (WGS) entry which is preliminary data.</text>
</comment>
<sequence>MLRPQKKISIVLRLWWSVCISAAIGGTLSAKFNGGADVTGDTLLRQEALHLIDGWDTGPISSTSAPLPLSVHLSLSTSSSSSFYSFSSSTTHE</sequence>
<feature type="signal peptide" evidence="1">
    <location>
        <begin position="1"/>
        <end position="29"/>
    </location>
</feature>
<reference evidence="2 3" key="1">
    <citation type="submission" date="2019-05" db="EMBL/GenBank/DDBJ databases">
        <title>Another draft genome of Portunus trituberculatus and its Hox gene families provides insights of decapod evolution.</title>
        <authorList>
            <person name="Jeong J.-H."/>
            <person name="Song I."/>
            <person name="Kim S."/>
            <person name="Choi T."/>
            <person name="Kim D."/>
            <person name="Ryu S."/>
            <person name="Kim W."/>
        </authorList>
    </citation>
    <scope>NUCLEOTIDE SEQUENCE [LARGE SCALE GENOMIC DNA]</scope>
    <source>
        <tissue evidence="2">Muscle</tissue>
    </source>
</reference>
<dbReference type="Proteomes" id="UP000324222">
    <property type="component" value="Unassembled WGS sequence"/>
</dbReference>
<name>A0A5B7HE49_PORTR</name>